<accession>A0ABR7C658</accession>
<reference evidence="3 4" key="1">
    <citation type="submission" date="2020-08" db="EMBL/GenBank/DDBJ databases">
        <title>Genome public.</title>
        <authorList>
            <person name="Liu C."/>
            <person name="Sun Q."/>
        </authorList>
    </citation>
    <scope>NUCLEOTIDE SEQUENCE [LARGE SCALE GENOMIC DNA]</scope>
    <source>
        <strain evidence="3 4">M27</strain>
    </source>
</reference>
<dbReference type="Proteomes" id="UP000600600">
    <property type="component" value="Unassembled WGS sequence"/>
</dbReference>
<keyword evidence="1" id="KW-0732">Signal</keyword>
<feature type="domain" description="BT-3987-like N-terminal" evidence="2">
    <location>
        <begin position="54"/>
        <end position="149"/>
    </location>
</feature>
<proteinExistence type="predicted"/>
<protein>
    <submittedName>
        <fullName evidence="3">DUF1735 domain-containing protein</fullName>
    </submittedName>
</protein>
<feature type="chain" id="PRO_5046817823" evidence="1">
    <location>
        <begin position="22"/>
        <end position="649"/>
    </location>
</feature>
<dbReference type="Gene3D" id="2.60.40.1740">
    <property type="entry name" value="hypothetical protein (bacova_03559)"/>
    <property type="match status" value="2"/>
</dbReference>
<dbReference type="RefSeq" id="WP_186966116.1">
    <property type="nucleotide sequence ID" value="NZ_JACOOE010000001.1"/>
</dbReference>
<gene>
    <name evidence="3" type="ORF">H8S67_01200</name>
</gene>
<evidence type="ECO:0000313" key="3">
    <source>
        <dbReference type="EMBL" id="MBC5603295.1"/>
    </source>
</evidence>
<dbReference type="SUPFAM" id="SSF55486">
    <property type="entry name" value="Metalloproteases ('zincins'), catalytic domain"/>
    <property type="match status" value="1"/>
</dbReference>
<feature type="domain" description="BT-3987-like N-terminal" evidence="2">
    <location>
        <begin position="194"/>
        <end position="282"/>
    </location>
</feature>
<keyword evidence="4" id="KW-1185">Reference proteome</keyword>
<dbReference type="Pfam" id="PF08522">
    <property type="entry name" value="BT_3987-like_N"/>
    <property type="match status" value="2"/>
</dbReference>
<comment type="caution">
    <text evidence="3">The sequence shown here is derived from an EMBL/GenBank/DDBJ whole genome shotgun (WGS) entry which is preliminary data.</text>
</comment>
<evidence type="ECO:0000313" key="4">
    <source>
        <dbReference type="Proteomes" id="UP000600600"/>
    </source>
</evidence>
<feature type="signal peptide" evidence="1">
    <location>
        <begin position="1"/>
        <end position="21"/>
    </location>
</feature>
<evidence type="ECO:0000259" key="2">
    <source>
        <dbReference type="Pfam" id="PF08522"/>
    </source>
</evidence>
<dbReference type="PROSITE" id="PS51257">
    <property type="entry name" value="PROKAR_LIPOPROTEIN"/>
    <property type="match status" value="1"/>
</dbReference>
<organism evidence="3 4">
    <name type="scientific">Bacteroides difficilis</name>
    <dbReference type="NCBI Taxonomy" id="2763021"/>
    <lineage>
        <taxon>Bacteria</taxon>
        <taxon>Pseudomonadati</taxon>
        <taxon>Bacteroidota</taxon>
        <taxon>Bacteroidia</taxon>
        <taxon>Bacteroidales</taxon>
        <taxon>Bacteroidaceae</taxon>
        <taxon>Bacteroides</taxon>
    </lineage>
</organism>
<dbReference type="InterPro" id="IPR013728">
    <property type="entry name" value="BT_3987-like_N"/>
</dbReference>
<sequence>MKYNNFLFCFLLSVIVAFSSACNDDNEEAGNLACFQESGYVAAEFSYQDDNFEQTMTVLNRGMGTFNTQITPYTQAEMAAYNQKNGTNYHVMPEGTYKLSETNLSFTDSEKAKNILVTMYPNKLFEVIRKDTESKQYALPLKVGSRSNSGAIYVVNMNYPVLKLSEEEITLRMVNEEEEKLITACTYEEQEATEPIPNKGNISLDLAIPNNAEEWLKEYNTKNGTGYQLLPSTAYELDKMTGTEGEEQCSASIKVKRTLSSGEPLGYDNYIVPIKLTGIDNKVAVNHDIHIIKVINTNEYNDVEREYDDGKNCIFHVKIAIDKPGYEMSGRDMRYFQEKIAIQWEAITERFNALDKNGLLKRNYIFVPDVKDIIVYDENYFSRKDNPRIPYDKFQLIVCYDFYKDDNINMGGGSYSGDMNAGIDLIGMGAHCKNAEEFDRVLNPETSGFEEALAHELGHFRGLLDTYLCDLSSSNNKINGQSFTAEWGNMMGAYNRPIGEVWWSDYEAYVINVTGAKHCAGSGTVAAYFPENMEVTVTEQGKPCDDFTLKFYPKESGIIKSVKNEFKGTKGVIQIDARKLFWEKEGGWNNRPYAGSFYKLFLVEAINKKTGKKAYKMLPYYDVHKQGLIDKSEKPIDGESTFKYSINID</sequence>
<evidence type="ECO:0000256" key="1">
    <source>
        <dbReference type="SAM" id="SignalP"/>
    </source>
</evidence>
<name>A0ABR7C658_9BACE</name>
<dbReference type="EMBL" id="JACOOE010000001">
    <property type="protein sequence ID" value="MBC5603295.1"/>
    <property type="molecule type" value="Genomic_DNA"/>
</dbReference>